<dbReference type="InterPro" id="IPR042119">
    <property type="entry name" value="QueA_dom2"/>
</dbReference>
<dbReference type="InterPro" id="IPR003699">
    <property type="entry name" value="QueA"/>
</dbReference>
<comment type="similarity">
    <text evidence="5">Belongs to the QueA family.</text>
</comment>
<dbReference type="GO" id="GO:0051075">
    <property type="term" value="F:S-adenosylmethionine:tRNA ribosyltransferase-isomerase activity"/>
    <property type="evidence" value="ECO:0007669"/>
    <property type="project" value="UniProtKB-EC"/>
</dbReference>
<dbReference type="PANTHER" id="PTHR30307">
    <property type="entry name" value="S-ADENOSYLMETHIONINE:TRNA RIBOSYLTRANSFERASE-ISOMERASE"/>
    <property type="match status" value="1"/>
</dbReference>
<dbReference type="Pfam" id="PF02547">
    <property type="entry name" value="Queuosine_synth"/>
    <property type="match status" value="1"/>
</dbReference>
<proteinExistence type="inferred from homology"/>
<comment type="function">
    <text evidence="5">Transfers and isomerizes the ribose moiety from AdoMet to the 7-aminomethyl group of 7-deazaguanine (preQ1-tRNA) to give epoxyqueuosine (oQ-tRNA).</text>
</comment>
<dbReference type="Gene3D" id="3.40.1780.10">
    <property type="entry name" value="QueA-like"/>
    <property type="match status" value="1"/>
</dbReference>
<dbReference type="InterPro" id="IPR036100">
    <property type="entry name" value="QueA_sf"/>
</dbReference>
<comment type="subcellular location">
    <subcellularLocation>
        <location evidence="5">Cytoplasm</location>
    </subcellularLocation>
</comment>
<dbReference type="NCBIfam" id="NF001140">
    <property type="entry name" value="PRK00147.1"/>
    <property type="match status" value="1"/>
</dbReference>
<keyword evidence="4 5" id="KW-0671">Queuosine biosynthesis</keyword>
<dbReference type="EMBL" id="DTMF01000235">
    <property type="protein sequence ID" value="HGF34627.1"/>
    <property type="molecule type" value="Genomic_DNA"/>
</dbReference>
<name>A0A7C3Z1Y0_9BACT</name>
<comment type="caution">
    <text evidence="6">The sequence shown here is derived from an EMBL/GenBank/DDBJ whole genome shotgun (WGS) entry which is preliminary data.</text>
</comment>
<dbReference type="GO" id="GO:0005737">
    <property type="term" value="C:cytoplasm"/>
    <property type="evidence" value="ECO:0007669"/>
    <property type="project" value="UniProtKB-SubCell"/>
</dbReference>
<dbReference type="Gene3D" id="2.40.10.240">
    <property type="entry name" value="QueA-like"/>
    <property type="match status" value="1"/>
</dbReference>
<dbReference type="HAMAP" id="MF_00113">
    <property type="entry name" value="QueA"/>
    <property type="match status" value="1"/>
</dbReference>
<accession>A0A7C3Z1Y0</accession>
<dbReference type="NCBIfam" id="TIGR00113">
    <property type="entry name" value="queA"/>
    <property type="match status" value="1"/>
</dbReference>
<evidence type="ECO:0000256" key="1">
    <source>
        <dbReference type="ARBA" id="ARBA00022490"/>
    </source>
</evidence>
<comment type="pathway">
    <text evidence="5">tRNA modification; tRNA-queuosine biosynthesis.</text>
</comment>
<evidence type="ECO:0000313" key="6">
    <source>
        <dbReference type="EMBL" id="HGF34627.1"/>
    </source>
</evidence>
<dbReference type="SUPFAM" id="SSF111337">
    <property type="entry name" value="QueA-like"/>
    <property type="match status" value="1"/>
</dbReference>
<evidence type="ECO:0000256" key="4">
    <source>
        <dbReference type="ARBA" id="ARBA00022785"/>
    </source>
</evidence>
<dbReference type="AlphaFoldDB" id="A0A7C3Z1Y0"/>
<dbReference type="EC" id="2.4.99.17" evidence="5"/>
<reference evidence="6" key="1">
    <citation type="journal article" date="2020" name="mSystems">
        <title>Genome- and Community-Level Interaction Insights into Carbon Utilization and Element Cycling Functions of Hydrothermarchaeota in Hydrothermal Sediment.</title>
        <authorList>
            <person name="Zhou Z."/>
            <person name="Liu Y."/>
            <person name="Xu W."/>
            <person name="Pan J."/>
            <person name="Luo Z.H."/>
            <person name="Li M."/>
        </authorList>
    </citation>
    <scope>NUCLEOTIDE SEQUENCE [LARGE SCALE GENOMIC DNA]</scope>
    <source>
        <strain evidence="6">SpSt-897</strain>
    </source>
</reference>
<keyword evidence="6" id="KW-0328">Glycosyltransferase</keyword>
<keyword evidence="6" id="KW-0413">Isomerase</keyword>
<comment type="catalytic activity">
    <reaction evidence="5">
        <text>7-aminomethyl-7-carbaguanosine(34) in tRNA + S-adenosyl-L-methionine = epoxyqueuosine(34) in tRNA + adenine + L-methionine + 2 H(+)</text>
        <dbReference type="Rhea" id="RHEA:32155"/>
        <dbReference type="Rhea" id="RHEA-COMP:10342"/>
        <dbReference type="Rhea" id="RHEA-COMP:18582"/>
        <dbReference type="ChEBI" id="CHEBI:15378"/>
        <dbReference type="ChEBI" id="CHEBI:16708"/>
        <dbReference type="ChEBI" id="CHEBI:57844"/>
        <dbReference type="ChEBI" id="CHEBI:59789"/>
        <dbReference type="ChEBI" id="CHEBI:82833"/>
        <dbReference type="ChEBI" id="CHEBI:194443"/>
        <dbReference type="EC" id="2.4.99.17"/>
    </reaction>
</comment>
<dbReference type="GO" id="GO:0008616">
    <property type="term" value="P:tRNA queuosine(34) biosynthetic process"/>
    <property type="evidence" value="ECO:0007669"/>
    <property type="project" value="UniProtKB-UniRule"/>
</dbReference>
<keyword evidence="1 5" id="KW-0963">Cytoplasm</keyword>
<evidence type="ECO:0000256" key="2">
    <source>
        <dbReference type="ARBA" id="ARBA00022679"/>
    </source>
</evidence>
<gene>
    <name evidence="5 6" type="primary">queA</name>
    <name evidence="6" type="ORF">ENW96_09610</name>
</gene>
<keyword evidence="2 5" id="KW-0808">Transferase</keyword>
<evidence type="ECO:0000256" key="3">
    <source>
        <dbReference type="ARBA" id="ARBA00022691"/>
    </source>
</evidence>
<dbReference type="UniPathway" id="UPA00392"/>
<dbReference type="InterPro" id="IPR042118">
    <property type="entry name" value="QueA_dom1"/>
</dbReference>
<sequence length="351" mass="39065">MTLTLADFDYHLPPELIAQHPAPRRSDSRLMVLDRASQTWTHRTFAELPDILDDHDFLVMNDTRVFPARLSGRKASGGRVEILLHHLPEPVDELPVPRQARARASYRGHRLKIGQVLDFGENLCGEITALSGGGVAEVLFHSRNGNVLEAILNLGKLPLPPYIRRAPEERDQERYQTVYAARPGAIAAPTAGLHFTPEVLTALERGGIEWASLTLHVGPGTFQPVRHQDYTRHQMHPEYFIMPAGTAARLNQARAAGKHLVAVGTTSVRVLEHCAGPEGFSPQEGWCGLYIYPGYRFQAVDHLLTNFHLPRSTLLLLAAAFAGRDLILAAYADAIRNRYRFYSYGDCMLIG</sequence>
<dbReference type="PANTHER" id="PTHR30307:SF0">
    <property type="entry name" value="S-ADENOSYLMETHIONINE:TRNA RIBOSYLTRANSFERASE-ISOMERASE"/>
    <property type="match status" value="1"/>
</dbReference>
<organism evidence="6">
    <name type="scientific">Desulfobacca acetoxidans</name>
    <dbReference type="NCBI Taxonomy" id="60893"/>
    <lineage>
        <taxon>Bacteria</taxon>
        <taxon>Pseudomonadati</taxon>
        <taxon>Thermodesulfobacteriota</taxon>
        <taxon>Desulfobaccia</taxon>
        <taxon>Desulfobaccales</taxon>
        <taxon>Desulfobaccaceae</taxon>
        <taxon>Desulfobacca</taxon>
    </lineage>
</organism>
<protein>
    <recommendedName>
        <fullName evidence="5">S-adenosylmethionine:tRNA ribosyltransferase-isomerase</fullName>
        <ecNumber evidence="5">2.4.99.17</ecNumber>
    </recommendedName>
    <alternativeName>
        <fullName evidence="5">Queuosine biosynthesis protein QueA</fullName>
    </alternativeName>
</protein>
<comment type="subunit">
    <text evidence="5">Monomer.</text>
</comment>
<evidence type="ECO:0000256" key="5">
    <source>
        <dbReference type="HAMAP-Rule" id="MF_00113"/>
    </source>
</evidence>
<keyword evidence="3 5" id="KW-0949">S-adenosyl-L-methionine</keyword>